<evidence type="ECO:0000313" key="4">
    <source>
        <dbReference type="Proteomes" id="UP000002051"/>
    </source>
</evidence>
<dbReference type="HOGENOM" id="CLU_1848080_0_0_1"/>
<evidence type="ECO:0000313" key="3">
    <source>
        <dbReference type="EnsemblPlants" id="KEH33823"/>
    </source>
</evidence>
<evidence type="ECO:0000256" key="1">
    <source>
        <dbReference type="SAM" id="MobiDB-lite"/>
    </source>
</evidence>
<protein>
    <submittedName>
        <fullName evidence="2 3">Uncharacterized protein</fullName>
    </submittedName>
</protein>
<gene>
    <name evidence="2" type="ordered locus">MTR_3g453170</name>
</gene>
<reference evidence="2 4" key="2">
    <citation type="journal article" date="2014" name="BMC Genomics">
        <title>An improved genome release (version Mt4.0) for the model legume Medicago truncatula.</title>
        <authorList>
            <person name="Tang H."/>
            <person name="Krishnakumar V."/>
            <person name="Bidwell S."/>
            <person name="Rosen B."/>
            <person name="Chan A."/>
            <person name="Zhou S."/>
            <person name="Gentzbittel L."/>
            <person name="Childs K.L."/>
            <person name="Yandell M."/>
            <person name="Gundlach H."/>
            <person name="Mayer K.F."/>
            <person name="Schwartz D.C."/>
            <person name="Town C.D."/>
        </authorList>
    </citation>
    <scope>GENOME REANNOTATION</scope>
    <source>
        <strain evidence="2">A17</strain>
        <strain evidence="3 4">cv. Jemalong A17</strain>
    </source>
</reference>
<feature type="region of interest" description="Disordered" evidence="1">
    <location>
        <begin position="22"/>
        <end position="70"/>
    </location>
</feature>
<organism evidence="2 4">
    <name type="scientific">Medicago truncatula</name>
    <name type="common">Barrel medic</name>
    <name type="synonym">Medicago tribuloides</name>
    <dbReference type="NCBI Taxonomy" id="3880"/>
    <lineage>
        <taxon>Eukaryota</taxon>
        <taxon>Viridiplantae</taxon>
        <taxon>Streptophyta</taxon>
        <taxon>Embryophyta</taxon>
        <taxon>Tracheophyta</taxon>
        <taxon>Spermatophyta</taxon>
        <taxon>Magnoliopsida</taxon>
        <taxon>eudicotyledons</taxon>
        <taxon>Gunneridae</taxon>
        <taxon>Pentapetalae</taxon>
        <taxon>rosids</taxon>
        <taxon>fabids</taxon>
        <taxon>Fabales</taxon>
        <taxon>Fabaceae</taxon>
        <taxon>Papilionoideae</taxon>
        <taxon>50 kb inversion clade</taxon>
        <taxon>NPAAA clade</taxon>
        <taxon>Hologalegina</taxon>
        <taxon>IRL clade</taxon>
        <taxon>Trifolieae</taxon>
        <taxon>Medicago</taxon>
    </lineage>
</organism>
<evidence type="ECO:0000313" key="2">
    <source>
        <dbReference type="EMBL" id="KEH33823.1"/>
    </source>
</evidence>
<sequence length="160" mass="18743">MKELDLDETIYHPNEVVVQKCMTSKKSRRKGRKTQVAWDERCKNAESSPKNKRRTRKGMWNVSKNNDDDEFNALHKGKEKMIQTNVESNSSSFSEDEELRLALQNSLIFQYPLKFGEDTSKSLLEGTNSRHQFNIEEGIKENSFEYFHIPNNIRINTLNL</sequence>
<dbReference type="AlphaFoldDB" id="A0A072UXN9"/>
<dbReference type="Proteomes" id="UP000002051">
    <property type="component" value="Chromosome 3"/>
</dbReference>
<feature type="compositionally biased region" description="Basic residues" evidence="1">
    <location>
        <begin position="23"/>
        <end position="33"/>
    </location>
</feature>
<dbReference type="EnsemblPlants" id="KEH33823">
    <property type="protein sequence ID" value="KEH33823"/>
    <property type="gene ID" value="MTR_3g453170"/>
</dbReference>
<accession>A0A072UXN9</accession>
<name>A0A072UXN9_MEDTR</name>
<reference evidence="3" key="3">
    <citation type="submission" date="2015-04" db="UniProtKB">
        <authorList>
            <consortium name="EnsemblPlants"/>
        </authorList>
    </citation>
    <scope>IDENTIFICATION</scope>
    <source>
        <strain evidence="3">cv. Jemalong A17</strain>
    </source>
</reference>
<proteinExistence type="predicted"/>
<keyword evidence="4" id="KW-1185">Reference proteome</keyword>
<reference evidence="2 4" key="1">
    <citation type="journal article" date="2011" name="Nature">
        <title>The Medicago genome provides insight into the evolution of rhizobial symbioses.</title>
        <authorList>
            <person name="Young N.D."/>
            <person name="Debelle F."/>
            <person name="Oldroyd G.E."/>
            <person name="Geurts R."/>
            <person name="Cannon S.B."/>
            <person name="Udvardi M.K."/>
            <person name="Benedito V.A."/>
            <person name="Mayer K.F."/>
            <person name="Gouzy J."/>
            <person name="Schoof H."/>
            <person name="Van de Peer Y."/>
            <person name="Proost S."/>
            <person name="Cook D.R."/>
            <person name="Meyers B.C."/>
            <person name="Spannagl M."/>
            <person name="Cheung F."/>
            <person name="De Mita S."/>
            <person name="Krishnakumar V."/>
            <person name="Gundlach H."/>
            <person name="Zhou S."/>
            <person name="Mudge J."/>
            <person name="Bharti A.K."/>
            <person name="Murray J.D."/>
            <person name="Naoumkina M.A."/>
            <person name="Rosen B."/>
            <person name="Silverstein K.A."/>
            <person name="Tang H."/>
            <person name="Rombauts S."/>
            <person name="Zhao P.X."/>
            <person name="Zhou P."/>
            <person name="Barbe V."/>
            <person name="Bardou P."/>
            <person name="Bechner M."/>
            <person name="Bellec A."/>
            <person name="Berger A."/>
            <person name="Berges H."/>
            <person name="Bidwell S."/>
            <person name="Bisseling T."/>
            <person name="Choisne N."/>
            <person name="Couloux A."/>
            <person name="Denny R."/>
            <person name="Deshpande S."/>
            <person name="Dai X."/>
            <person name="Doyle J.J."/>
            <person name="Dudez A.M."/>
            <person name="Farmer A.D."/>
            <person name="Fouteau S."/>
            <person name="Franken C."/>
            <person name="Gibelin C."/>
            <person name="Gish J."/>
            <person name="Goldstein S."/>
            <person name="Gonzalez A.J."/>
            <person name="Green P.J."/>
            <person name="Hallab A."/>
            <person name="Hartog M."/>
            <person name="Hua A."/>
            <person name="Humphray S.J."/>
            <person name="Jeong D.H."/>
            <person name="Jing Y."/>
            <person name="Jocker A."/>
            <person name="Kenton S.M."/>
            <person name="Kim D.J."/>
            <person name="Klee K."/>
            <person name="Lai H."/>
            <person name="Lang C."/>
            <person name="Lin S."/>
            <person name="Macmil S.L."/>
            <person name="Magdelenat G."/>
            <person name="Matthews L."/>
            <person name="McCorrison J."/>
            <person name="Monaghan E.L."/>
            <person name="Mun J.H."/>
            <person name="Najar F.Z."/>
            <person name="Nicholson C."/>
            <person name="Noirot C."/>
            <person name="O'Bleness M."/>
            <person name="Paule C.R."/>
            <person name="Poulain J."/>
            <person name="Prion F."/>
            <person name="Qin B."/>
            <person name="Qu C."/>
            <person name="Retzel E.F."/>
            <person name="Riddle C."/>
            <person name="Sallet E."/>
            <person name="Samain S."/>
            <person name="Samson N."/>
            <person name="Sanders I."/>
            <person name="Saurat O."/>
            <person name="Scarpelli C."/>
            <person name="Schiex T."/>
            <person name="Segurens B."/>
            <person name="Severin A.J."/>
            <person name="Sherrier D.J."/>
            <person name="Shi R."/>
            <person name="Sims S."/>
            <person name="Singer S.R."/>
            <person name="Sinharoy S."/>
            <person name="Sterck L."/>
            <person name="Viollet A."/>
            <person name="Wang B.B."/>
            <person name="Wang K."/>
            <person name="Wang M."/>
            <person name="Wang X."/>
            <person name="Warfsmann J."/>
            <person name="Weissenbach J."/>
            <person name="White D.D."/>
            <person name="White J.D."/>
            <person name="Wiley G.B."/>
            <person name="Wincker P."/>
            <person name="Xing Y."/>
            <person name="Yang L."/>
            <person name="Yao Z."/>
            <person name="Ying F."/>
            <person name="Zhai J."/>
            <person name="Zhou L."/>
            <person name="Zuber A."/>
            <person name="Denarie J."/>
            <person name="Dixon R.A."/>
            <person name="May G.D."/>
            <person name="Schwartz D.C."/>
            <person name="Rogers J."/>
            <person name="Quetier F."/>
            <person name="Town C.D."/>
            <person name="Roe B.A."/>
        </authorList>
    </citation>
    <scope>NUCLEOTIDE SEQUENCE [LARGE SCALE GENOMIC DNA]</scope>
    <source>
        <strain evidence="2">A17</strain>
        <strain evidence="3 4">cv. Jemalong A17</strain>
    </source>
</reference>
<dbReference type="EMBL" id="CM001219">
    <property type="protein sequence ID" value="KEH33823.1"/>
    <property type="molecule type" value="Genomic_DNA"/>
</dbReference>